<dbReference type="InterPro" id="IPR036061">
    <property type="entry name" value="CheW-like_dom_sf"/>
</dbReference>
<evidence type="ECO:0000313" key="6">
    <source>
        <dbReference type="Proteomes" id="UP001304300"/>
    </source>
</evidence>
<evidence type="ECO:0000313" key="5">
    <source>
        <dbReference type="EMBL" id="WOO39697.1"/>
    </source>
</evidence>
<dbReference type="InterPro" id="IPR039315">
    <property type="entry name" value="CheW"/>
</dbReference>
<keyword evidence="6" id="KW-1185">Reference proteome</keyword>
<dbReference type="AlphaFoldDB" id="A0AAQ3L8M1"/>
<organism evidence="5 6">
    <name type="scientific">Rubellicoccus peritrichatus</name>
    <dbReference type="NCBI Taxonomy" id="3080537"/>
    <lineage>
        <taxon>Bacteria</taxon>
        <taxon>Pseudomonadati</taxon>
        <taxon>Verrucomicrobiota</taxon>
        <taxon>Opitutia</taxon>
        <taxon>Puniceicoccales</taxon>
        <taxon>Cerasicoccaceae</taxon>
        <taxon>Rubellicoccus</taxon>
    </lineage>
</organism>
<accession>A0AAQ3L8M1</accession>
<dbReference type="Pfam" id="PF01584">
    <property type="entry name" value="CheW"/>
    <property type="match status" value="1"/>
</dbReference>
<evidence type="ECO:0000256" key="3">
    <source>
        <dbReference type="ARBA" id="ARBA00022490"/>
    </source>
</evidence>
<dbReference type="EMBL" id="CP136920">
    <property type="protein sequence ID" value="WOO39697.1"/>
    <property type="molecule type" value="Genomic_DNA"/>
</dbReference>
<evidence type="ECO:0000256" key="1">
    <source>
        <dbReference type="ARBA" id="ARBA00004496"/>
    </source>
</evidence>
<dbReference type="Proteomes" id="UP001304300">
    <property type="component" value="Chromosome"/>
</dbReference>
<feature type="domain" description="CheW-like" evidence="4">
    <location>
        <begin position="44"/>
        <end position="191"/>
    </location>
</feature>
<comment type="subcellular location">
    <subcellularLocation>
        <location evidence="1">Cytoplasm</location>
    </subcellularLocation>
</comment>
<keyword evidence="3" id="KW-0963">Cytoplasm</keyword>
<proteinExistence type="predicted"/>
<dbReference type="GO" id="GO:0005829">
    <property type="term" value="C:cytosol"/>
    <property type="evidence" value="ECO:0007669"/>
    <property type="project" value="TreeGrafter"/>
</dbReference>
<gene>
    <name evidence="5" type="ORF">RZN69_13825</name>
</gene>
<dbReference type="SMART" id="SM00260">
    <property type="entry name" value="CheW"/>
    <property type="match status" value="1"/>
</dbReference>
<dbReference type="SUPFAM" id="SSF50341">
    <property type="entry name" value="CheW-like"/>
    <property type="match status" value="1"/>
</dbReference>
<name>A0AAQ3L8M1_9BACT</name>
<dbReference type="InterPro" id="IPR002545">
    <property type="entry name" value="CheW-lke_dom"/>
</dbReference>
<dbReference type="Gene3D" id="2.30.30.40">
    <property type="entry name" value="SH3 Domains"/>
    <property type="match status" value="1"/>
</dbReference>
<sequence>MSSEEEHIDSTASIELLDRQSPEGYQREWLERIRERPDDDVKDTMPALVFRVAGEWLAISVTCVAEVTSDAPVHRVPHRTNEVLKGIVNVRGELQLAISLRSLLALESGTAEQMSAGRVYPRMVMLLREGERFVSRVEEVVGVIHFEKDEMEQVPVTVSKALATYTRGIFSWRDRKIAMIDDELLFHSILNKYL</sequence>
<dbReference type="Gene3D" id="2.40.50.180">
    <property type="entry name" value="CheA-289, Domain 4"/>
    <property type="match status" value="1"/>
</dbReference>
<reference evidence="5 6" key="1">
    <citation type="submission" date="2023-10" db="EMBL/GenBank/DDBJ databases">
        <title>Rubellicoccus peritrichatus gen. nov., sp. nov., isolated from an algae of coral reef tank.</title>
        <authorList>
            <person name="Luo J."/>
        </authorList>
    </citation>
    <scope>NUCLEOTIDE SEQUENCE [LARGE SCALE GENOMIC DNA]</scope>
    <source>
        <strain evidence="5 6">CR14</strain>
    </source>
</reference>
<protein>
    <recommendedName>
        <fullName evidence="2">Chemotaxis protein CheW</fullName>
    </recommendedName>
</protein>
<dbReference type="GO" id="GO:0006935">
    <property type="term" value="P:chemotaxis"/>
    <property type="evidence" value="ECO:0007669"/>
    <property type="project" value="InterPro"/>
</dbReference>
<dbReference type="GO" id="GO:0007165">
    <property type="term" value="P:signal transduction"/>
    <property type="evidence" value="ECO:0007669"/>
    <property type="project" value="InterPro"/>
</dbReference>
<dbReference type="KEGG" id="puo:RZN69_13825"/>
<evidence type="ECO:0000259" key="4">
    <source>
        <dbReference type="PROSITE" id="PS50851"/>
    </source>
</evidence>
<dbReference type="PANTHER" id="PTHR22617">
    <property type="entry name" value="CHEMOTAXIS SENSOR HISTIDINE KINASE-RELATED"/>
    <property type="match status" value="1"/>
</dbReference>
<evidence type="ECO:0000256" key="2">
    <source>
        <dbReference type="ARBA" id="ARBA00021483"/>
    </source>
</evidence>
<dbReference type="RefSeq" id="WP_317831686.1">
    <property type="nucleotide sequence ID" value="NZ_CP136920.1"/>
</dbReference>
<dbReference type="PANTHER" id="PTHR22617:SF45">
    <property type="entry name" value="CHEMOTAXIS PROTEIN CHEW"/>
    <property type="match status" value="1"/>
</dbReference>
<dbReference type="PROSITE" id="PS50851">
    <property type="entry name" value="CHEW"/>
    <property type="match status" value="1"/>
</dbReference>